<feature type="region of interest" description="Disordered" evidence="1">
    <location>
        <begin position="82"/>
        <end position="102"/>
    </location>
</feature>
<evidence type="ECO:0000256" key="1">
    <source>
        <dbReference type="SAM" id="MobiDB-lite"/>
    </source>
</evidence>
<name>A0A150GLS7_GONPE</name>
<gene>
    <name evidence="2" type="ORF">GPECTOR_15g502</name>
</gene>
<accession>A0A150GLS7</accession>
<reference evidence="3" key="1">
    <citation type="journal article" date="2016" name="Nat. Commun.">
        <title>The Gonium pectorale genome demonstrates co-option of cell cycle regulation during the evolution of multicellularity.</title>
        <authorList>
            <person name="Hanschen E.R."/>
            <person name="Marriage T.N."/>
            <person name="Ferris P.J."/>
            <person name="Hamaji T."/>
            <person name="Toyoda A."/>
            <person name="Fujiyama A."/>
            <person name="Neme R."/>
            <person name="Noguchi H."/>
            <person name="Minakuchi Y."/>
            <person name="Suzuki M."/>
            <person name="Kawai-Toyooka H."/>
            <person name="Smith D.R."/>
            <person name="Sparks H."/>
            <person name="Anderson J."/>
            <person name="Bakaric R."/>
            <person name="Luria V."/>
            <person name="Karger A."/>
            <person name="Kirschner M.W."/>
            <person name="Durand P.M."/>
            <person name="Michod R.E."/>
            <person name="Nozaki H."/>
            <person name="Olson B.J."/>
        </authorList>
    </citation>
    <scope>NUCLEOTIDE SEQUENCE [LARGE SCALE GENOMIC DNA]</scope>
    <source>
        <strain evidence="3">NIES-2863</strain>
    </source>
</reference>
<dbReference type="Proteomes" id="UP000075714">
    <property type="component" value="Unassembled WGS sequence"/>
</dbReference>
<evidence type="ECO:0000313" key="2">
    <source>
        <dbReference type="EMBL" id="KXZ50816.1"/>
    </source>
</evidence>
<comment type="caution">
    <text evidence="2">The sequence shown here is derived from an EMBL/GenBank/DDBJ whole genome shotgun (WGS) entry which is preliminary data.</text>
</comment>
<evidence type="ECO:0000313" key="3">
    <source>
        <dbReference type="Proteomes" id="UP000075714"/>
    </source>
</evidence>
<keyword evidence="3" id="KW-1185">Reference proteome</keyword>
<dbReference type="EMBL" id="LSYV01000016">
    <property type="protein sequence ID" value="KXZ50816.1"/>
    <property type="molecule type" value="Genomic_DNA"/>
</dbReference>
<proteinExistence type="predicted"/>
<dbReference type="OrthoDB" id="509308at2759"/>
<protein>
    <submittedName>
        <fullName evidence="2">Uncharacterized protein</fullName>
    </submittedName>
</protein>
<dbReference type="AlphaFoldDB" id="A0A150GLS7"/>
<feature type="compositionally biased region" description="Low complexity" evidence="1">
    <location>
        <begin position="82"/>
        <end position="94"/>
    </location>
</feature>
<organism evidence="2 3">
    <name type="scientific">Gonium pectorale</name>
    <name type="common">Green alga</name>
    <dbReference type="NCBI Taxonomy" id="33097"/>
    <lineage>
        <taxon>Eukaryota</taxon>
        <taxon>Viridiplantae</taxon>
        <taxon>Chlorophyta</taxon>
        <taxon>core chlorophytes</taxon>
        <taxon>Chlorophyceae</taxon>
        <taxon>CS clade</taxon>
        <taxon>Chlamydomonadales</taxon>
        <taxon>Volvocaceae</taxon>
        <taxon>Gonium</taxon>
    </lineage>
</organism>
<sequence length="102" mass="11460">MHLANVMKDVNTVRIEDLSSDAIEAARARRSKERANHKLSLEEIDLPQNHPFATKQTLSKEEVEQSLQNLKARSYRRRNFDAMGAADDGNAAAGPGLFGRRR</sequence>